<evidence type="ECO:0000313" key="3">
    <source>
        <dbReference type="Proteomes" id="UP000887116"/>
    </source>
</evidence>
<accession>A0A8X6J146</accession>
<evidence type="ECO:0000256" key="1">
    <source>
        <dbReference type="SAM" id="MobiDB-lite"/>
    </source>
</evidence>
<organism evidence="2 3">
    <name type="scientific">Trichonephila clavata</name>
    <name type="common">Joro spider</name>
    <name type="synonym">Nephila clavata</name>
    <dbReference type="NCBI Taxonomy" id="2740835"/>
    <lineage>
        <taxon>Eukaryota</taxon>
        <taxon>Metazoa</taxon>
        <taxon>Ecdysozoa</taxon>
        <taxon>Arthropoda</taxon>
        <taxon>Chelicerata</taxon>
        <taxon>Arachnida</taxon>
        <taxon>Araneae</taxon>
        <taxon>Araneomorphae</taxon>
        <taxon>Entelegynae</taxon>
        <taxon>Araneoidea</taxon>
        <taxon>Nephilidae</taxon>
        <taxon>Trichonephila</taxon>
    </lineage>
</organism>
<dbReference type="EMBL" id="BMAO01017397">
    <property type="protein sequence ID" value="GFR15330.1"/>
    <property type="molecule type" value="Genomic_DNA"/>
</dbReference>
<feature type="region of interest" description="Disordered" evidence="1">
    <location>
        <begin position="44"/>
        <end position="68"/>
    </location>
</feature>
<dbReference type="AlphaFoldDB" id="A0A8X6J146"/>
<gene>
    <name evidence="2" type="ORF">TNCT_191361</name>
</gene>
<proteinExistence type="predicted"/>
<evidence type="ECO:0000313" key="2">
    <source>
        <dbReference type="EMBL" id="GFR15330.1"/>
    </source>
</evidence>
<feature type="region of interest" description="Disordered" evidence="1">
    <location>
        <begin position="1"/>
        <end position="22"/>
    </location>
</feature>
<feature type="compositionally biased region" description="Polar residues" evidence="1">
    <location>
        <begin position="50"/>
        <end position="68"/>
    </location>
</feature>
<sequence>MTGDENDLFREPKRNRSYVDRTAVQIDRKAESLRPQDNAVHFLGSGGPIQVNTQLPYSGPASDTSTKPICSHIAKDEHFAVI</sequence>
<keyword evidence="3" id="KW-1185">Reference proteome</keyword>
<comment type="caution">
    <text evidence="2">The sequence shown here is derived from an EMBL/GenBank/DDBJ whole genome shotgun (WGS) entry which is preliminary data.</text>
</comment>
<reference evidence="2" key="1">
    <citation type="submission" date="2020-07" db="EMBL/GenBank/DDBJ databases">
        <title>Multicomponent nature underlies the extraordinary mechanical properties of spider dragline silk.</title>
        <authorList>
            <person name="Kono N."/>
            <person name="Nakamura H."/>
            <person name="Mori M."/>
            <person name="Yoshida Y."/>
            <person name="Ohtoshi R."/>
            <person name="Malay A.D."/>
            <person name="Moran D.A.P."/>
            <person name="Tomita M."/>
            <person name="Numata K."/>
            <person name="Arakawa K."/>
        </authorList>
    </citation>
    <scope>NUCLEOTIDE SEQUENCE</scope>
</reference>
<feature type="compositionally biased region" description="Basic and acidic residues" evidence="1">
    <location>
        <begin position="7"/>
        <end position="19"/>
    </location>
</feature>
<name>A0A8X6J146_TRICU</name>
<protein>
    <submittedName>
        <fullName evidence="2">Uncharacterized protein</fullName>
    </submittedName>
</protein>
<dbReference type="Proteomes" id="UP000887116">
    <property type="component" value="Unassembled WGS sequence"/>
</dbReference>